<feature type="non-terminal residue" evidence="11">
    <location>
        <position position="236"/>
    </location>
</feature>
<keyword evidence="7" id="KW-0862">Zinc</keyword>
<evidence type="ECO:0000313" key="12">
    <source>
        <dbReference type="Proteomes" id="UP001175000"/>
    </source>
</evidence>
<keyword evidence="8 11" id="KW-0482">Metalloprotease</keyword>
<dbReference type="CDD" id="cd04275">
    <property type="entry name" value="ZnMc_pappalysin_like"/>
    <property type="match status" value="1"/>
</dbReference>
<evidence type="ECO:0000256" key="5">
    <source>
        <dbReference type="ARBA" id="ARBA00022729"/>
    </source>
</evidence>
<evidence type="ECO:0000256" key="9">
    <source>
        <dbReference type="ARBA" id="ARBA00023157"/>
    </source>
</evidence>
<dbReference type="SUPFAM" id="SSF55486">
    <property type="entry name" value="Metalloproteases ('zincins'), catalytic domain"/>
    <property type="match status" value="1"/>
</dbReference>
<keyword evidence="6" id="KW-0378">Hydrolase</keyword>
<keyword evidence="12" id="KW-1185">Reference proteome</keyword>
<keyword evidence="9" id="KW-1015">Disulfide bond</keyword>
<evidence type="ECO:0000256" key="4">
    <source>
        <dbReference type="ARBA" id="ARBA00022723"/>
    </source>
</evidence>
<keyword evidence="3" id="KW-0645">Protease</keyword>
<dbReference type="Pfam" id="PF05572">
    <property type="entry name" value="Peptidase_M43"/>
    <property type="match status" value="1"/>
</dbReference>
<sequence>NASQQAFTNSSSIVIETYVHIVNNSSRVEDGYVSNQTIADQLTVMNARFSPSRIAFSLKGITRAINGRWAVAPNETDDLAMRKTLRTGDYKALNLYIQADAGEGLLGECYYPDNVEPNSDDFFRDGCKIKAATLPGGADAGNNRGITTVHEVGHWFGLMHTFEGGCEGNGDFVDDTPAEKEATYQCTVGLDTCPDQPGLDSIHNYMAYTNDDCIDELGEFTPGQIARMHAQWSEFR</sequence>
<dbReference type="EMBL" id="JAULSU010000001">
    <property type="protein sequence ID" value="KAK0631351.1"/>
    <property type="molecule type" value="Genomic_DNA"/>
</dbReference>
<gene>
    <name evidence="11" type="ORF">B0T14DRAFT_405267</name>
</gene>
<dbReference type="InterPro" id="IPR024079">
    <property type="entry name" value="MetalloPept_cat_dom_sf"/>
</dbReference>
<reference evidence="11" key="1">
    <citation type="submission" date="2023-06" db="EMBL/GenBank/DDBJ databases">
        <title>Genome-scale phylogeny and comparative genomics of the fungal order Sordariales.</title>
        <authorList>
            <consortium name="Lawrence Berkeley National Laboratory"/>
            <person name="Hensen N."/>
            <person name="Bonometti L."/>
            <person name="Westerberg I."/>
            <person name="Brannstrom I.O."/>
            <person name="Guillou S."/>
            <person name="Cros-Aarteil S."/>
            <person name="Calhoun S."/>
            <person name="Haridas S."/>
            <person name="Kuo A."/>
            <person name="Mondo S."/>
            <person name="Pangilinan J."/>
            <person name="Riley R."/>
            <person name="Labutti K."/>
            <person name="Andreopoulos B."/>
            <person name="Lipzen A."/>
            <person name="Chen C."/>
            <person name="Yanf M."/>
            <person name="Daum C."/>
            <person name="Ng V."/>
            <person name="Clum A."/>
            <person name="Steindorff A."/>
            <person name="Ohm R."/>
            <person name="Martin F."/>
            <person name="Silar P."/>
            <person name="Natvig D."/>
            <person name="Lalanne C."/>
            <person name="Gautier V."/>
            <person name="Ament-Velasquez S.L."/>
            <person name="Kruys A."/>
            <person name="Hutchinson M.I."/>
            <person name="Powell A.J."/>
            <person name="Barry K."/>
            <person name="Miller A.N."/>
            <person name="Grigoriev I.V."/>
            <person name="Debuchy R."/>
            <person name="Gladieux P."/>
            <person name="Thoren M.H."/>
            <person name="Johannesson H."/>
        </authorList>
    </citation>
    <scope>NUCLEOTIDE SEQUENCE</scope>
    <source>
        <strain evidence="11">CBS 606.72</strain>
    </source>
</reference>
<evidence type="ECO:0000259" key="10">
    <source>
        <dbReference type="Pfam" id="PF05572"/>
    </source>
</evidence>
<dbReference type="InterPro" id="IPR008754">
    <property type="entry name" value="Peptidase_M43"/>
</dbReference>
<evidence type="ECO:0000313" key="11">
    <source>
        <dbReference type="EMBL" id="KAK0631351.1"/>
    </source>
</evidence>
<dbReference type="Proteomes" id="UP001175000">
    <property type="component" value="Unassembled WGS sequence"/>
</dbReference>
<keyword evidence="5" id="KW-0732">Signal</keyword>
<dbReference type="Gene3D" id="3.40.390.10">
    <property type="entry name" value="Collagenase (Catalytic Domain)"/>
    <property type="match status" value="1"/>
</dbReference>
<proteinExistence type="inferred from homology"/>
<name>A0AA39XCE4_9PEZI</name>
<dbReference type="GO" id="GO:0008237">
    <property type="term" value="F:metallopeptidase activity"/>
    <property type="evidence" value="ECO:0007669"/>
    <property type="project" value="UniProtKB-KW"/>
</dbReference>
<evidence type="ECO:0000256" key="7">
    <source>
        <dbReference type="ARBA" id="ARBA00022833"/>
    </source>
</evidence>
<dbReference type="AlphaFoldDB" id="A0AA39XCE4"/>
<comment type="similarity">
    <text evidence="2">Belongs to the peptidase M43B family.</text>
</comment>
<dbReference type="GO" id="GO:0006508">
    <property type="term" value="P:proteolysis"/>
    <property type="evidence" value="ECO:0007669"/>
    <property type="project" value="UniProtKB-KW"/>
</dbReference>
<comment type="function">
    <text evidence="1">Secreted metalloproteinase that allows assimilation of proteinaceous substrates.</text>
</comment>
<evidence type="ECO:0000256" key="8">
    <source>
        <dbReference type="ARBA" id="ARBA00023049"/>
    </source>
</evidence>
<feature type="domain" description="Peptidase M43 pregnancy-associated plasma-A" evidence="10">
    <location>
        <begin position="89"/>
        <end position="230"/>
    </location>
</feature>
<evidence type="ECO:0000256" key="1">
    <source>
        <dbReference type="ARBA" id="ARBA00003174"/>
    </source>
</evidence>
<feature type="non-terminal residue" evidence="11">
    <location>
        <position position="1"/>
    </location>
</feature>
<evidence type="ECO:0000256" key="2">
    <source>
        <dbReference type="ARBA" id="ARBA00008721"/>
    </source>
</evidence>
<organism evidence="11 12">
    <name type="scientific">Immersiella caudata</name>
    <dbReference type="NCBI Taxonomy" id="314043"/>
    <lineage>
        <taxon>Eukaryota</taxon>
        <taxon>Fungi</taxon>
        <taxon>Dikarya</taxon>
        <taxon>Ascomycota</taxon>
        <taxon>Pezizomycotina</taxon>
        <taxon>Sordariomycetes</taxon>
        <taxon>Sordariomycetidae</taxon>
        <taxon>Sordariales</taxon>
        <taxon>Lasiosphaeriaceae</taxon>
        <taxon>Immersiella</taxon>
    </lineage>
</organism>
<dbReference type="PANTHER" id="PTHR47466">
    <property type="match status" value="1"/>
</dbReference>
<protein>
    <submittedName>
        <fullName evidence="11">Extracellular metalloprotease NCU07200</fullName>
    </submittedName>
</protein>
<accession>A0AA39XCE4</accession>
<dbReference type="PANTHER" id="PTHR47466:SF1">
    <property type="entry name" value="METALLOPROTEASE MEP1 (AFU_ORTHOLOGUE AFUA_1G07730)-RELATED"/>
    <property type="match status" value="1"/>
</dbReference>
<evidence type="ECO:0000256" key="3">
    <source>
        <dbReference type="ARBA" id="ARBA00022670"/>
    </source>
</evidence>
<comment type="caution">
    <text evidence="11">The sequence shown here is derived from an EMBL/GenBank/DDBJ whole genome shotgun (WGS) entry which is preliminary data.</text>
</comment>
<keyword evidence="4" id="KW-0479">Metal-binding</keyword>
<evidence type="ECO:0000256" key="6">
    <source>
        <dbReference type="ARBA" id="ARBA00022801"/>
    </source>
</evidence>
<dbReference type="GO" id="GO:0046872">
    <property type="term" value="F:metal ion binding"/>
    <property type="evidence" value="ECO:0007669"/>
    <property type="project" value="UniProtKB-KW"/>
</dbReference>